<dbReference type="InterPro" id="IPR050832">
    <property type="entry name" value="Bact_Acetyltransf"/>
</dbReference>
<dbReference type="PROSITE" id="PS51186">
    <property type="entry name" value="GNAT"/>
    <property type="match status" value="1"/>
</dbReference>
<evidence type="ECO:0000313" key="5">
    <source>
        <dbReference type="Proteomes" id="UP000198804"/>
    </source>
</evidence>
<feature type="domain" description="N-acetyltransferase" evidence="3">
    <location>
        <begin position="10"/>
        <end position="155"/>
    </location>
</feature>
<dbReference type="STRING" id="414703.SAMN04488125_1387"/>
<dbReference type="Pfam" id="PF13508">
    <property type="entry name" value="Acetyltransf_7"/>
    <property type="match status" value="1"/>
</dbReference>
<dbReference type="Gene3D" id="3.40.630.30">
    <property type="match status" value="1"/>
</dbReference>
<dbReference type="InterPro" id="IPR016181">
    <property type="entry name" value="Acyl_CoA_acyltransferase"/>
</dbReference>
<dbReference type="SUPFAM" id="SSF55729">
    <property type="entry name" value="Acyl-CoA N-acyltransferases (Nat)"/>
    <property type="match status" value="1"/>
</dbReference>
<evidence type="ECO:0000256" key="1">
    <source>
        <dbReference type="ARBA" id="ARBA00022679"/>
    </source>
</evidence>
<evidence type="ECO:0000259" key="3">
    <source>
        <dbReference type="PROSITE" id="PS51186"/>
    </source>
</evidence>
<dbReference type="GO" id="GO:0016747">
    <property type="term" value="F:acyltransferase activity, transferring groups other than amino-acyl groups"/>
    <property type="evidence" value="ECO:0007669"/>
    <property type="project" value="InterPro"/>
</dbReference>
<dbReference type="Proteomes" id="UP000198804">
    <property type="component" value="Unassembled WGS sequence"/>
</dbReference>
<accession>A0A1I4MFR3</accession>
<sequence>MTPAVTALPLVIRPEHPDDGPAIERLHARAFGPGRFARTAYRLREGTVPLADLCLTALVGTYLVGSVRIGPAEAAGGSLLVLGPLTVDPSFSDRGIGSALMQASLDAARSAGHGLVVLVGDAPYYRRFGFEPVPPGRLVLPGPVDPARFLWLELREGVKAARSGAIRPVRKRSGPDPIG</sequence>
<evidence type="ECO:0000313" key="4">
    <source>
        <dbReference type="EMBL" id="SFM02069.1"/>
    </source>
</evidence>
<dbReference type="InterPro" id="IPR000182">
    <property type="entry name" value="GNAT_dom"/>
</dbReference>
<organism evidence="4 5">
    <name type="scientific">Methylorubrum salsuginis</name>
    <dbReference type="NCBI Taxonomy" id="414703"/>
    <lineage>
        <taxon>Bacteria</taxon>
        <taxon>Pseudomonadati</taxon>
        <taxon>Pseudomonadota</taxon>
        <taxon>Alphaproteobacteria</taxon>
        <taxon>Hyphomicrobiales</taxon>
        <taxon>Methylobacteriaceae</taxon>
        <taxon>Methylorubrum</taxon>
    </lineage>
</organism>
<evidence type="ECO:0000256" key="2">
    <source>
        <dbReference type="ARBA" id="ARBA00023315"/>
    </source>
</evidence>
<reference evidence="5" key="1">
    <citation type="submission" date="2016-10" db="EMBL/GenBank/DDBJ databases">
        <authorList>
            <person name="Varghese N."/>
            <person name="Submissions S."/>
        </authorList>
    </citation>
    <scope>NUCLEOTIDE SEQUENCE [LARGE SCALE GENOMIC DNA]</scope>
    <source>
        <strain evidence="5">CGMCC 1.6474</strain>
    </source>
</reference>
<keyword evidence="2" id="KW-0012">Acyltransferase</keyword>
<proteinExistence type="predicted"/>
<dbReference type="PANTHER" id="PTHR43877">
    <property type="entry name" value="AMINOALKYLPHOSPHONATE N-ACETYLTRANSFERASE-RELATED-RELATED"/>
    <property type="match status" value="1"/>
</dbReference>
<dbReference type="PANTHER" id="PTHR43877:SF1">
    <property type="entry name" value="ACETYLTRANSFERASE"/>
    <property type="match status" value="1"/>
</dbReference>
<protein>
    <submittedName>
        <fullName evidence="4">Predicted N-acetyltransferase YhbS</fullName>
    </submittedName>
</protein>
<name>A0A1I4MFR3_9HYPH</name>
<keyword evidence="1 4" id="KW-0808">Transferase</keyword>
<dbReference type="AlphaFoldDB" id="A0A1I4MFR3"/>
<dbReference type="EMBL" id="FOSV01000038">
    <property type="protein sequence ID" value="SFM02069.1"/>
    <property type="molecule type" value="Genomic_DNA"/>
</dbReference>
<gene>
    <name evidence="4" type="ORF">SAMN04488125_1387</name>
</gene>
<keyword evidence="5" id="KW-1185">Reference proteome</keyword>
<dbReference type="CDD" id="cd04301">
    <property type="entry name" value="NAT_SF"/>
    <property type="match status" value="1"/>
</dbReference>